<feature type="domain" description="SH3" evidence="19">
    <location>
        <begin position="253"/>
        <end position="312"/>
    </location>
</feature>
<accession>A0A340XMS8</accession>
<dbReference type="InterPro" id="IPR035824">
    <property type="entry name" value="Endophilin_A_SH3"/>
</dbReference>
<dbReference type="PRINTS" id="PR00499">
    <property type="entry name" value="P67PHOX"/>
</dbReference>
<organism evidence="21 22">
    <name type="scientific">Lipotes vexillifer</name>
    <name type="common">Yangtze river dolphin</name>
    <dbReference type="NCBI Taxonomy" id="118797"/>
    <lineage>
        <taxon>Eukaryota</taxon>
        <taxon>Metazoa</taxon>
        <taxon>Chordata</taxon>
        <taxon>Craniata</taxon>
        <taxon>Vertebrata</taxon>
        <taxon>Euteleostomi</taxon>
        <taxon>Mammalia</taxon>
        <taxon>Eutheria</taxon>
        <taxon>Laurasiatheria</taxon>
        <taxon>Artiodactyla</taxon>
        <taxon>Whippomorpha</taxon>
        <taxon>Cetacea</taxon>
        <taxon>Odontoceti</taxon>
        <taxon>Lipotidae</taxon>
        <taxon>Lipotes</taxon>
    </lineage>
</organism>
<evidence type="ECO:0000256" key="9">
    <source>
        <dbReference type="ARBA" id="ARBA00022949"/>
    </source>
</evidence>
<dbReference type="GO" id="GO:0031901">
    <property type="term" value="C:early endosome membrane"/>
    <property type="evidence" value="ECO:0007669"/>
    <property type="project" value="UniProtKB-SubCell"/>
</dbReference>
<feature type="domain" description="BAR" evidence="20">
    <location>
        <begin position="1"/>
        <end position="214"/>
    </location>
</feature>
<evidence type="ECO:0000256" key="13">
    <source>
        <dbReference type="ARBA" id="ARBA00023273"/>
    </source>
</evidence>
<dbReference type="Pfam" id="PF03114">
    <property type="entry name" value="BAR"/>
    <property type="match status" value="1"/>
</dbReference>
<evidence type="ECO:0000256" key="18">
    <source>
        <dbReference type="SAM" id="MobiDB-lite"/>
    </source>
</evidence>
<dbReference type="InterPro" id="IPR050384">
    <property type="entry name" value="Endophilin_SH3RF"/>
</dbReference>
<evidence type="ECO:0000256" key="11">
    <source>
        <dbReference type="ARBA" id="ARBA00023121"/>
    </source>
</evidence>
<evidence type="ECO:0000256" key="6">
    <source>
        <dbReference type="ARBA" id="ARBA00022490"/>
    </source>
</evidence>
<feature type="region of interest" description="Disordered" evidence="18">
    <location>
        <begin position="208"/>
        <end position="255"/>
    </location>
</feature>
<keyword evidence="5 17" id="KW-0728">SH3 domain</keyword>
<dbReference type="GeneID" id="103070218"/>
<keyword evidence="21" id="KW-1185">Reference proteome</keyword>
<dbReference type="PANTHER" id="PTHR14167:SF63">
    <property type="entry name" value="ENDOPHILIN-A2"/>
    <property type="match status" value="1"/>
</dbReference>
<dbReference type="GO" id="GO:0016191">
    <property type="term" value="P:synaptic vesicle uncoating"/>
    <property type="evidence" value="ECO:0007669"/>
    <property type="project" value="TreeGrafter"/>
</dbReference>
<dbReference type="GO" id="GO:0098793">
    <property type="term" value="C:presynapse"/>
    <property type="evidence" value="ECO:0007669"/>
    <property type="project" value="TreeGrafter"/>
</dbReference>
<dbReference type="FunFam" id="1.20.1270.60:FF:000021">
    <property type="entry name" value="Endophilin-A2 isoform 1"/>
    <property type="match status" value="1"/>
</dbReference>
<evidence type="ECO:0000256" key="17">
    <source>
        <dbReference type="PROSITE-ProRule" id="PRU00192"/>
    </source>
</evidence>
<keyword evidence="7" id="KW-0254">Endocytosis</keyword>
<keyword evidence="6" id="KW-0963">Cytoplasm</keyword>
<reference evidence="22" key="1">
    <citation type="submission" date="2025-08" db="UniProtKB">
        <authorList>
            <consortium name="RefSeq"/>
        </authorList>
    </citation>
    <scope>IDENTIFICATION</scope>
</reference>
<evidence type="ECO:0000313" key="21">
    <source>
        <dbReference type="Proteomes" id="UP000265300"/>
    </source>
</evidence>
<gene>
    <name evidence="22" type="primary">SH3GL1</name>
</gene>
<evidence type="ECO:0000259" key="20">
    <source>
        <dbReference type="PROSITE" id="PS51021"/>
    </source>
</evidence>
<dbReference type="InterPro" id="IPR004148">
    <property type="entry name" value="BAR_dom"/>
</dbReference>
<comment type="function">
    <text evidence="14">Implicated in endocytosis. May recruit other proteins to membranes with high curvature.</text>
</comment>
<evidence type="ECO:0000256" key="14">
    <source>
        <dbReference type="ARBA" id="ARBA00024839"/>
    </source>
</evidence>
<evidence type="ECO:0000256" key="1">
    <source>
        <dbReference type="ARBA" id="ARBA00004188"/>
    </source>
</evidence>
<dbReference type="InterPro" id="IPR036028">
    <property type="entry name" value="SH3-like_dom_sf"/>
</dbReference>
<dbReference type="FunFam" id="2.30.30.40:FF:000053">
    <property type="entry name" value="endophilin-A1 isoform X2"/>
    <property type="match status" value="1"/>
</dbReference>
<dbReference type="SUPFAM" id="SSF50044">
    <property type="entry name" value="SH3-domain"/>
    <property type="match status" value="1"/>
</dbReference>
<dbReference type="SUPFAM" id="SSF103657">
    <property type="entry name" value="BAR/IMD domain-like"/>
    <property type="match status" value="1"/>
</dbReference>
<dbReference type="SMART" id="SM00721">
    <property type="entry name" value="BAR"/>
    <property type="match status" value="1"/>
</dbReference>
<dbReference type="GO" id="GO:0098978">
    <property type="term" value="C:glutamatergic synapse"/>
    <property type="evidence" value="ECO:0007669"/>
    <property type="project" value="TreeGrafter"/>
</dbReference>
<dbReference type="InterPro" id="IPR027267">
    <property type="entry name" value="AH/BAR_dom_sf"/>
</dbReference>
<comment type="subcellular location">
    <subcellularLocation>
        <location evidence="1">Cell projection</location>
        <location evidence="1">Podosome</location>
    </subcellularLocation>
    <subcellularLocation>
        <location evidence="3">Cytoplasm</location>
    </subcellularLocation>
    <subcellularLocation>
        <location evidence="2">Early endosome membrane</location>
        <topology evidence="2">Peripheral membrane protein</topology>
    </subcellularLocation>
</comment>
<dbReference type="Proteomes" id="UP000265300">
    <property type="component" value="Unplaced"/>
</dbReference>
<evidence type="ECO:0000256" key="3">
    <source>
        <dbReference type="ARBA" id="ARBA00004496"/>
    </source>
</evidence>
<dbReference type="GO" id="GO:0002102">
    <property type="term" value="C:podosome"/>
    <property type="evidence" value="ECO:0007669"/>
    <property type="project" value="UniProtKB-SubCell"/>
</dbReference>
<dbReference type="AlphaFoldDB" id="A0A340XMS8"/>
<name>A0A340XMS8_LIPVE</name>
<dbReference type="RefSeq" id="XP_007460589.1">
    <property type="nucleotide sequence ID" value="XM_007460527.1"/>
</dbReference>
<sequence>MEKKVDVTSKAVTEVLARTIEYLQPNPASRAKLTMLNTVSKIRGQVKNPGYPQSEGLLGECMIRHGKELGGESNFGDALLDAGESMKRLAEVKDSLDIEVKQNFIDPLQNLCDKDLKEIQHHLKKLEGRRLDFDYKKKRQGKIPDEELRQAMEKFEESKEVAETSMHNLLETDIEQVSQLSALVDAQLDYHRQAVQILDELADKLKRRMREASSRPKREYKPKPREPLDLGEPEQSNGGFPYSQSPFPSPSPLDQPSCKALYDFEPENDGELGFHEGDIITLTNQIDENWYEGMLHGQSGFFPLSYVEVLVPLPQ</sequence>
<feature type="compositionally biased region" description="Basic and acidic residues" evidence="18">
    <location>
        <begin position="210"/>
        <end position="228"/>
    </location>
</feature>
<dbReference type="SMART" id="SM00326">
    <property type="entry name" value="SH3"/>
    <property type="match status" value="1"/>
</dbReference>
<keyword evidence="13" id="KW-0966">Cell projection</keyword>
<dbReference type="GO" id="GO:0008289">
    <property type="term" value="F:lipid binding"/>
    <property type="evidence" value="ECO:0007669"/>
    <property type="project" value="UniProtKB-KW"/>
</dbReference>
<dbReference type="InterPro" id="IPR001452">
    <property type="entry name" value="SH3_domain"/>
</dbReference>
<evidence type="ECO:0000256" key="8">
    <source>
        <dbReference type="ARBA" id="ARBA00022753"/>
    </source>
</evidence>
<dbReference type="PROSITE" id="PS51021">
    <property type="entry name" value="BAR"/>
    <property type="match status" value="1"/>
</dbReference>
<evidence type="ECO:0000256" key="16">
    <source>
        <dbReference type="ARBA" id="ARBA00043171"/>
    </source>
</evidence>
<keyword evidence="9" id="KW-0965">Cell junction</keyword>
<dbReference type="PRINTS" id="PR00452">
    <property type="entry name" value="SH3DOMAIN"/>
</dbReference>
<evidence type="ECO:0000256" key="15">
    <source>
        <dbReference type="ARBA" id="ARBA00040340"/>
    </source>
</evidence>
<evidence type="ECO:0000256" key="7">
    <source>
        <dbReference type="ARBA" id="ARBA00022583"/>
    </source>
</evidence>
<proteinExistence type="inferred from homology"/>
<evidence type="ECO:0000313" key="22">
    <source>
        <dbReference type="RefSeq" id="XP_007460589.1"/>
    </source>
</evidence>
<dbReference type="Gene3D" id="1.20.1270.60">
    <property type="entry name" value="Arfaptin homology (AH) domain/BAR domain"/>
    <property type="match status" value="1"/>
</dbReference>
<evidence type="ECO:0000256" key="10">
    <source>
        <dbReference type="ARBA" id="ARBA00023054"/>
    </source>
</evidence>
<dbReference type="Pfam" id="PF00018">
    <property type="entry name" value="SH3_1"/>
    <property type="match status" value="1"/>
</dbReference>
<evidence type="ECO:0000256" key="12">
    <source>
        <dbReference type="ARBA" id="ARBA00023136"/>
    </source>
</evidence>
<protein>
    <recommendedName>
        <fullName evidence="15">Endophilin-A2</fullName>
    </recommendedName>
    <alternativeName>
        <fullName evidence="16">Endophilin-2</fullName>
    </alternativeName>
</protein>
<evidence type="ECO:0000256" key="2">
    <source>
        <dbReference type="ARBA" id="ARBA00004220"/>
    </source>
</evidence>
<keyword evidence="12" id="KW-0472">Membrane</keyword>
<keyword evidence="8" id="KW-0967">Endosome</keyword>
<dbReference type="PANTHER" id="PTHR14167">
    <property type="entry name" value="SH3 DOMAIN-CONTAINING"/>
    <property type="match status" value="1"/>
</dbReference>
<keyword evidence="11" id="KW-0446">Lipid-binding</keyword>
<dbReference type="Gene3D" id="2.30.30.40">
    <property type="entry name" value="SH3 Domains"/>
    <property type="match status" value="1"/>
</dbReference>
<evidence type="ECO:0000256" key="4">
    <source>
        <dbReference type="ARBA" id="ARBA00006697"/>
    </source>
</evidence>
<dbReference type="PROSITE" id="PS50002">
    <property type="entry name" value="SH3"/>
    <property type="match status" value="1"/>
</dbReference>
<dbReference type="CTD" id="6455"/>
<keyword evidence="10" id="KW-0175">Coiled coil</keyword>
<dbReference type="CDD" id="cd11803">
    <property type="entry name" value="SH3_Endophilin_A"/>
    <property type="match status" value="1"/>
</dbReference>
<evidence type="ECO:0000259" key="19">
    <source>
        <dbReference type="PROSITE" id="PS50002"/>
    </source>
</evidence>
<comment type="similarity">
    <text evidence="4">Belongs to the endophilin family.</text>
</comment>
<evidence type="ECO:0000256" key="5">
    <source>
        <dbReference type="ARBA" id="ARBA00022443"/>
    </source>
</evidence>